<comment type="subcellular location">
    <subcellularLocation>
        <location evidence="1">Cell inner membrane</location>
    </subcellularLocation>
</comment>
<dbReference type="SMART" id="SM00843">
    <property type="entry name" value="Ftsk_gamma"/>
    <property type="match status" value="1"/>
</dbReference>
<sequence length="297" mass="32284">MYEGIPHLLAPVVTDMKQAAHGLNWCVAEMEKRYKLMSKMGVRNLAGFNTKIDEAKAKGEFIYNPFSLTPESPEPLQRLPHIVVIIDELADLMMVVGKKIEELIARLAQKARAAGIHLILATQRPSVDVITGLIKANIPTRIAFSVGSKIDSRTILDQMGAEALLGMGDMLYMASGTGFPVRVHGAFVSDDEVHRVVSYLKSQGEPDYIEGVLEGGTVDGEDGVGGEDGGGEKDPMYDQAVEVVLKNRKASISLVQRHLKIGYNRAARLVEDMEKAGLVSAMSGSGQRDILVPSRNE</sequence>
<reference evidence="6" key="1">
    <citation type="journal article" date="2010" name="Nature">
        <title>The dynamic genome of Hydra.</title>
        <authorList>
            <person name="Chapman J.A."/>
            <person name="Kirkness E.F."/>
            <person name="Simakov O."/>
            <person name="Hampson S.E."/>
            <person name="Mitros T."/>
            <person name="Weinmaier T."/>
            <person name="Rattei T."/>
            <person name="Balasubramanian P.G."/>
            <person name="Borman J."/>
            <person name="Busam D."/>
            <person name="Disbennett K."/>
            <person name="Pfannkoch C."/>
            <person name="Sumin N."/>
            <person name="Sutton G."/>
            <person name="Viswanathan L."/>
            <person name="Walenz B."/>
            <person name="Goodstein D.M."/>
            <person name="Hellsten U."/>
            <person name="Kawashima T."/>
            <person name="Prochnik S.E."/>
            <person name="Putnam N.H."/>
            <person name="Shu S."/>
            <person name="Blumberg B."/>
            <person name="Dana C.E."/>
            <person name="Gee L."/>
            <person name="Kibler D.F."/>
            <person name="Law L."/>
            <person name="Lindgens D."/>
            <person name="Martinez D.E."/>
            <person name="Peng J."/>
            <person name="Wigge P.A."/>
            <person name="Bertulat B."/>
            <person name="Guder C."/>
            <person name="Nakamura Y."/>
            <person name="Ozbek S."/>
            <person name="Watanabe H."/>
            <person name="Khalturin K."/>
            <person name="Hemmrich G."/>
            <person name="Franke A."/>
            <person name="Augustin R."/>
            <person name="Fraune S."/>
            <person name="Hayakawa E."/>
            <person name="Hayakawa S."/>
            <person name="Hirose M."/>
            <person name="Hwang J."/>
            <person name="Ikeo K."/>
            <person name="Nishimiya-Fujisawa C."/>
            <person name="Ogura A."/>
            <person name="Takahashi T."/>
            <person name="Steinmetz P.R."/>
            <person name="Zhang X."/>
            <person name="Aufschnaiter R."/>
            <person name="Eder M.K."/>
            <person name="Gorny A.K."/>
            <person name="Salvenmoser W."/>
            <person name="Heimberg A.M."/>
            <person name="Wheeler B.M."/>
            <person name="Peterson K.J."/>
            <person name="Boettger A."/>
            <person name="Tischler P."/>
            <person name="Wolf A."/>
            <person name="Gojobori T."/>
            <person name="Remington K.A."/>
            <person name="Strausberg R.L."/>
            <person name="Venter J."/>
            <person name="Technau U."/>
            <person name="Hobmayer B."/>
            <person name="Bosch T.C."/>
            <person name="Holstein T.W."/>
            <person name="Fujisawa T."/>
            <person name="Bode H.R."/>
            <person name="David C.N."/>
            <person name="Rokhsar D.S."/>
            <person name="Steele R.E."/>
        </authorList>
    </citation>
    <scope>NUCLEOTIDE SEQUENCE</scope>
</reference>
<dbReference type="InterPro" id="IPR002543">
    <property type="entry name" value="FtsK_dom"/>
</dbReference>
<dbReference type="PROSITE" id="PS50901">
    <property type="entry name" value="FTSK"/>
    <property type="match status" value="1"/>
</dbReference>
<dbReference type="SUPFAM" id="SSF46785">
    <property type="entry name" value="Winged helix' DNA-binding domain"/>
    <property type="match status" value="1"/>
</dbReference>
<proteinExistence type="predicted"/>
<accession>C9Y9B3</accession>
<dbReference type="GO" id="GO:0003677">
    <property type="term" value="F:DNA binding"/>
    <property type="evidence" value="ECO:0007669"/>
    <property type="project" value="InterPro"/>
</dbReference>
<keyword evidence="3 4" id="KW-0067">ATP-binding</keyword>
<dbReference type="SUPFAM" id="SSF52540">
    <property type="entry name" value="P-loop containing nucleoside triphosphate hydrolases"/>
    <property type="match status" value="1"/>
</dbReference>
<evidence type="ECO:0000259" key="5">
    <source>
        <dbReference type="PROSITE" id="PS50901"/>
    </source>
</evidence>
<evidence type="ECO:0000256" key="2">
    <source>
        <dbReference type="ARBA" id="ARBA00022741"/>
    </source>
</evidence>
<dbReference type="InterPro" id="IPR050206">
    <property type="entry name" value="FtsK/SpoIIIE/SftA"/>
</dbReference>
<evidence type="ECO:0000313" key="6">
    <source>
        <dbReference type="EMBL" id="CBA28412.1"/>
    </source>
</evidence>
<dbReference type="InterPro" id="IPR036388">
    <property type="entry name" value="WH-like_DNA-bd_sf"/>
</dbReference>
<dbReference type="AlphaFoldDB" id="C9Y9B3"/>
<evidence type="ECO:0000256" key="1">
    <source>
        <dbReference type="ARBA" id="ARBA00004533"/>
    </source>
</evidence>
<dbReference type="Gene3D" id="3.40.50.300">
    <property type="entry name" value="P-loop containing nucleotide triphosphate hydrolases"/>
    <property type="match status" value="1"/>
</dbReference>
<dbReference type="Pfam" id="PF01580">
    <property type="entry name" value="FtsK_SpoIIIE"/>
    <property type="match status" value="1"/>
</dbReference>
<dbReference type="GO" id="GO:0005886">
    <property type="term" value="C:plasma membrane"/>
    <property type="evidence" value="ECO:0007669"/>
    <property type="project" value="UniProtKB-SubCell"/>
</dbReference>
<dbReference type="PANTHER" id="PTHR22683:SF41">
    <property type="entry name" value="DNA TRANSLOCASE FTSK"/>
    <property type="match status" value="1"/>
</dbReference>
<protein>
    <recommendedName>
        <fullName evidence="5">FtsK domain-containing protein</fullName>
    </recommendedName>
</protein>
<gene>
    <name evidence="6" type="ORF">Csp_A07140</name>
</gene>
<feature type="domain" description="FtsK" evidence="5">
    <location>
        <begin position="1"/>
        <end position="153"/>
    </location>
</feature>
<dbReference type="EMBL" id="FN543104">
    <property type="protein sequence ID" value="CBA28412.1"/>
    <property type="molecule type" value="Genomic_DNA"/>
</dbReference>
<evidence type="ECO:0000256" key="4">
    <source>
        <dbReference type="PROSITE-ProRule" id="PRU00289"/>
    </source>
</evidence>
<evidence type="ECO:0000256" key="3">
    <source>
        <dbReference type="ARBA" id="ARBA00022840"/>
    </source>
</evidence>
<dbReference type="Gene3D" id="1.10.10.10">
    <property type="entry name" value="Winged helix-like DNA-binding domain superfamily/Winged helix DNA-binding domain"/>
    <property type="match status" value="1"/>
</dbReference>
<comment type="caution">
    <text evidence="4">Lacks conserved residue(s) required for the propagation of feature annotation.</text>
</comment>
<dbReference type="PANTHER" id="PTHR22683">
    <property type="entry name" value="SPORULATION PROTEIN RELATED"/>
    <property type="match status" value="1"/>
</dbReference>
<dbReference type="GO" id="GO:0005524">
    <property type="term" value="F:ATP binding"/>
    <property type="evidence" value="ECO:0007669"/>
    <property type="project" value="UniProtKB-UniRule"/>
</dbReference>
<keyword evidence="2 4" id="KW-0547">Nucleotide-binding</keyword>
<dbReference type="InterPro" id="IPR018541">
    <property type="entry name" value="Ftsk_gamma"/>
</dbReference>
<organism evidence="6">
    <name type="scientific">Curvibacter symbiont subsp. Hydra magnipapillata</name>
    <dbReference type="NCBI Taxonomy" id="667019"/>
    <lineage>
        <taxon>Bacteria</taxon>
        <taxon>Pseudomonadati</taxon>
        <taxon>Pseudomonadota</taxon>
        <taxon>Betaproteobacteria</taxon>
        <taxon>Burkholderiales</taxon>
        <taxon>Comamonadaceae</taxon>
        <taxon>Curvibacter</taxon>
    </lineage>
</organism>
<dbReference type="Pfam" id="PF09397">
    <property type="entry name" value="FtsK_gamma"/>
    <property type="match status" value="1"/>
</dbReference>
<name>C9Y9B3_CURXX</name>
<dbReference type="InterPro" id="IPR036390">
    <property type="entry name" value="WH_DNA-bd_sf"/>
</dbReference>
<dbReference type="InterPro" id="IPR027417">
    <property type="entry name" value="P-loop_NTPase"/>
</dbReference>